<dbReference type="AlphaFoldDB" id="A0AAE3K4P0"/>
<dbReference type="InterPro" id="IPR026875">
    <property type="entry name" value="PHydrolase_assoc_dom"/>
</dbReference>
<sequence>MTVCELIYERERNTLSEFAFLTENTRGRDYPINKCDLRGEFQRDRDRIIHSKSFRRLMHKTQVFLSPEADHYRTRLTHTLEVSQVARTIARALRLNEDLAEAVALGHDLGHTPFGHAGERVLRKCYDPSFAHYNQSIRVVEKLEKLNLTYEVRDGILHHTTGGASTLEGRVILEADHIAYINHDIDDACRAGILRPEDIPADLREGLGNTHGDRINTMVTSIIRASEGKNDIIMEPDVREMTDRLHSFLFENVYKNPIAKGEEGKAEAMLEMLFDYFGNHPEKLPQEYRAVAEEESVGRAVCDYISCMTDRYAINLYKQLFIPDPWRG</sequence>
<evidence type="ECO:0000313" key="3">
    <source>
        <dbReference type="EMBL" id="MCI5756408.1"/>
    </source>
</evidence>
<name>A0AAE3K4P0_9BACT</name>
<dbReference type="SMART" id="SM00471">
    <property type="entry name" value="HDc"/>
    <property type="match status" value="1"/>
</dbReference>
<dbReference type="InterPro" id="IPR051094">
    <property type="entry name" value="Diverse_Catalytic_Enzymes"/>
</dbReference>
<dbReference type="InterPro" id="IPR003607">
    <property type="entry name" value="HD/PDEase_dom"/>
</dbReference>
<accession>A0AAE3K4P0</accession>
<dbReference type="PANTHER" id="PTHR35795:SF1">
    <property type="entry name" value="BIS(5'-NUCLEOSYL)-TETRAPHOSPHATASE, SYMMETRICAL"/>
    <property type="match status" value="1"/>
</dbReference>
<dbReference type="Pfam" id="PF13286">
    <property type="entry name" value="HD_assoc"/>
    <property type="match status" value="1"/>
</dbReference>
<protein>
    <submittedName>
        <fullName evidence="3">Deoxyguanosinetriphosphate triphosphohydrolase</fullName>
    </submittedName>
</protein>
<dbReference type="Gene3D" id="1.10.3210.10">
    <property type="entry name" value="Hypothetical protein af1432"/>
    <property type="match status" value="1"/>
</dbReference>
<dbReference type="Pfam" id="PF01966">
    <property type="entry name" value="HD"/>
    <property type="match status" value="1"/>
</dbReference>
<evidence type="ECO:0000256" key="1">
    <source>
        <dbReference type="ARBA" id="ARBA00022801"/>
    </source>
</evidence>
<keyword evidence="1" id="KW-0378">Hydrolase</keyword>
<evidence type="ECO:0000313" key="4">
    <source>
        <dbReference type="Proteomes" id="UP001139365"/>
    </source>
</evidence>
<reference evidence="3 4" key="1">
    <citation type="submission" date="2022-03" db="EMBL/GenBank/DDBJ databases">
        <title>Metagenome-assembled genomes from swine fecal metagenomes.</title>
        <authorList>
            <person name="Holman D.B."/>
            <person name="Kommadath A."/>
        </authorList>
    </citation>
    <scope>NUCLEOTIDE SEQUENCE [LARGE SCALE GENOMIC DNA]</scope>
    <source>
        <strain evidence="3">SUG147</strain>
    </source>
</reference>
<dbReference type="GO" id="GO:0016793">
    <property type="term" value="F:triphosphoric monoester hydrolase activity"/>
    <property type="evidence" value="ECO:0007669"/>
    <property type="project" value="InterPro"/>
</dbReference>
<dbReference type="EMBL" id="JALEMU010000151">
    <property type="protein sequence ID" value="MCI5756408.1"/>
    <property type="molecule type" value="Genomic_DNA"/>
</dbReference>
<organism evidence="3 4">
    <name type="scientific">Candidatus Colimorpha enterica</name>
    <dbReference type="NCBI Taxonomy" id="3083063"/>
    <lineage>
        <taxon>Bacteria</taxon>
        <taxon>Pseudomonadati</taxon>
        <taxon>Bacteroidota</taxon>
        <taxon>Bacteroidia</taxon>
        <taxon>Bacteroidales</taxon>
        <taxon>Candidatus Colimorpha</taxon>
    </lineage>
</organism>
<dbReference type="CDD" id="cd00077">
    <property type="entry name" value="HDc"/>
    <property type="match status" value="1"/>
</dbReference>
<dbReference type="PROSITE" id="PS51831">
    <property type="entry name" value="HD"/>
    <property type="match status" value="1"/>
</dbReference>
<dbReference type="InterPro" id="IPR006674">
    <property type="entry name" value="HD_domain"/>
</dbReference>
<evidence type="ECO:0000259" key="2">
    <source>
        <dbReference type="PROSITE" id="PS51831"/>
    </source>
</evidence>
<comment type="caution">
    <text evidence="3">The sequence shown here is derived from an EMBL/GenBank/DDBJ whole genome shotgun (WGS) entry which is preliminary data.</text>
</comment>
<dbReference type="InterPro" id="IPR006261">
    <property type="entry name" value="dGTPase"/>
</dbReference>
<feature type="domain" description="HD" evidence="2">
    <location>
        <begin position="75"/>
        <end position="181"/>
    </location>
</feature>
<proteinExistence type="predicted"/>
<gene>
    <name evidence="3" type="ORF">MR241_08980</name>
</gene>
<dbReference type="SUPFAM" id="SSF109604">
    <property type="entry name" value="HD-domain/PDEase-like"/>
    <property type="match status" value="1"/>
</dbReference>
<dbReference type="NCBIfam" id="NF002327">
    <property type="entry name" value="PRK01286.1-2"/>
    <property type="match status" value="1"/>
</dbReference>
<dbReference type="Proteomes" id="UP001139365">
    <property type="component" value="Unassembled WGS sequence"/>
</dbReference>
<dbReference type="NCBIfam" id="TIGR01353">
    <property type="entry name" value="dGTP_triPase"/>
    <property type="match status" value="1"/>
</dbReference>
<dbReference type="PANTHER" id="PTHR35795">
    <property type="entry name" value="SLR1885 PROTEIN"/>
    <property type="match status" value="1"/>
</dbReference>